<feature type="domain" description="Smf/DprA SLOG" evidence="1">
    <location>
        <begin position="4"/>
        <end position="105"/>
    </location>
</feature>
<organism evidence="2 3">
    <name type="scientific">Nocardiopsis coralli</name>
    <dbReference type="NCBI Taxonomy" id="2772213"/>
    <lineage>
        <taxon>Bacteria</taxon>
        <taxon>Bacillati</taxon>
        <taxon>Actinomycetota</taxon>
        <taxon>Actinomycetes</taxon>
        <taxon>Streptosporangiales</taxon>
        <taxon>Nocardiopsidaceae</taxon>
        <taxon>Nocardiopsis</taxon>
    </lineage>
</organism>
<sequence length="157" mass="16857">MIRIGITGHRHLPTEIDATVAAMIREELRPHGCEMVGVSCLADGADTVFAEAVVDAGAPLEAVVPSRGYREALPQEHHPVYDRLLERAVLVHELGHGASTSEAHMDAGRLLVERCDRLVAVWDGEPARGPGGTADVVAHARALSRPVSVLWPEGARR</sequence>
<keyword evidence="3" id="KW-1185">Reference proteome</keyword>
<evidence type="ECO:0000313" key="3">
    <source>
        <dbReference type="Proteomes" id="UP000806528"/>
    </source>
</evidence>
<dbReference type="RefSeq" id="WP_193120304.1">
    <property type="nucleotide sequence ID" value="NZ_JADBGI010000002.1"/>
</dbReference>
<dbReference type="Proteomes" id="UP000806528">
    <property type="component" value="Unassembled WGS sequence"/>
</dbReference>
<evidence type="ECO:0000259" key="1">
    <source>
        <dbReference type="Pfam" id="PF02481"/>
    </source>
</evidence>
<reference evidence="2 3" key="1">
    <citation type="submission" date="2020-09" db="EMBL/GenBank/DDBJ databases">
        <title>Diversity and distribution of actinomycetes associated with coral in the coast of Hainan.</title>
        <authorList>
            <person name="Li F."/>
        </authorList>
    </citation>
    <scope>NUCLEOTIDE SEQUENCE [LARGE SCALE GENOMIC DNA]</scope>
    <source>
        <strain evidence="2 3">HNM0947</strain>
    </source>
</reference>
<evidence type="ECO:0000313" key="2">
    <source>
        <dbReference type="EMBL" id="MBE2997649.1"/>
    </source>
</evidence>
<dbReference type="InterPro" id="IPR057666">
    <property type="entry name" value="DrpA_SLOG"/>
</dbReference>
<comment type="caution">
    <text evidence="2">The sequence shown here is derived from an EMBL/GenBank/DDBJ whole genome shotgun (WGS) entry which is preliminary data.</text>
</comment>
<protein>
    <recommendedName>
        <fullName evidence="1">Smf/DprA SLOG domain-containing protein</fullName>
    </recommendedName>
</protein>
<proteinExistence type="predicted"/>
<dbReference type="Gene3D" id="3.40.50.450">
    <property type="match status" value="1"/>
</dbReference>
<accession>A0ABR9P1D0</accession>
<name>A0ABR9P1D0_9ACTN</name>
<gene>
    <name evidence="2" type="ORF">IDM40_02855</name>
</gene>
<dbReference type="Pfam" id="PF02481">
    <property type="entry name" value="DNA_processg_A"/>
    <property type="match status" value="1"/>
</dbReference>
<dbReference type="EMBL" id="JADBGI010000002">
    <property type="protein sequence ID" value="MBE2997649.1"/>
    <property type="molecule type" value="Genomic_DNA"/>
</dbReference>
<dbReference type="SUPFAM" id="SSF102405">
    <property type="entry name" value="MCP/YpsA-like"/>
    <property type="match status" value="1"/>
</dbReference>